<accession>E4XLG0</accession>
<dbReference type="Pfam" id="PF03607">
    <property type="entry name" value="DCX"/>
    <property type="match status" value="1"/>
</dbReference>
<sequence length="2416" mass="266817">MNKENKKIERSKNAKSDRSDNAKKATLAATSRFQNINDQHLKNITVYANGNPRVNFRFLLKSPRSQHLDYILDDVAVKISAKTGYAIRNLFAVSGEKIKEASEIRDGESYVAAGVEKFKRAAYGMSSATSQERPGRVRSRPLKPLKAPVKSQKETKEISSLTKTTKVQRKEALPPISVQPAQKEETDVVPDAPDVKIDLPIDQNSLPSNVSEIAIDSSEPVVDADAAATQTPDVVYSAPPGPLFIQDIEDEAAADKPSADNKNTLISSRSAPDGMEFELINPEDIPTVESTPEVPACAEEKFEKVYCSSASPEAIEPASNKEELDQAVEGNEHGGNEIERENLISANELTGESFTVAELREESDKSDVFEKQSIVIKEDNTVAEIASTPKIESPLVENQHVKKWIDEEAVMAAYGIVECNEQQILAPATGLTDQELTDIDSLPEETLEKEEDETGVESEHFELRDHVEASVEEVSAELEDLKKEVETVVDRTEQYKSRFLAYYFQLAKIYSCKDLLSNVIDQVQELDSPAREAATESELTASIDVMKDIEYVSRTDSLSTEGPDEAEEDERSLNDIEDAESQVMDISVDQIDESAADETKPADECDFVVEKAVGEDILCRLSSSSTEGPDEADSSLNDDDVSEHSLPYEHAKSQETTCEIETMKSVVSDHEPEAEDVCIKNEVINVPQLEATVEFEKQLPVCENQQENKPVLANEDVSEKYAESYEEIKNAKDIDEIAGHATEEIVENRDDLEQIGSIPKVPVCPEEKFENVQCLITASEEIESVTNKEDLEQALEESVNVKDTDEIAVDKTEQDVEDDDVVEEIEVPNSYDENAQVIERNVEIVKDKVESSLIPDLPENTETEGIIEKENITVESTDVVTIIADHVPTVESILEVPASTKENIEIVHSLSASSESIESVLKKEELDLEEKNITIVSTDVDVIVADHVIDRIESVSDNDNEDCSTRTDDVNVDNQTAQTVEIGLEETKLKTFENSQVKDVFSKDEENIGDLGAQTSALVNSEPDVQLTSVMPINDPTSQELDNITSHDGSINAADFSSDDVTELEVDFVENTEFDNSSTDKNENIISSEEKIAADNSIAETIEANYVFDFDQNKSVKMEQDSPNVVEESDVSQETGQNEAVPTIPEPVCEDETYVDLDSEIKNDVDSKTCDHSENNEAQHISKAEVIKENLNIEEVTKTHIEDEPVEDSTCERFDIISALAATDPSEVKTEELQDQAEASEKNVATLENNDCQNQDQSLLSGKTNHEDIIFADTPAGVAIIDADVPSIPEMEIPTEEEISHLLSSSSRITTEETLDRRTDELIADEFSGDQVTFGSIDTNSEELFLSQSESITTGLSTIAESFESRLDSSLTPNQASGVDEQIVRIVPQDNKIPLFQQENDSAFGSTTEEPKIIVDLKNMEVVEISDSINEEEHIEKQEDVVNREAILTEPEAQQSDEHQILINASVDGKEQENIVPDDLAQENIAKEETIVAEIIITPAKSEPEQEEITQFLAKTVEDTEEMINNDSKERPEMTRATDNFEIEAKVEEIAKVVVEKVTTEAESEEMTESENIVEPVEKDEIIIAVKINEKTIEKDHDIDSLDSDVSDSENKIIEDGDNFKVSNESKNRTSQFDESSDDREESTSIVKHENTDTTAADSENHQLAEKNDSIIAEKEDEEIIIALKELVESAQPQSIDNVTVTNADAHSESSEKVECDLKDQAGYVEMEYTCTNQQEKIKEIIAEKITESVIVDELVQETGEEILAENSSSVGPSEKYEDISETAVEAPTESENEQTIIIAEPIRENVESSQIIQLSQSEQDLSQAASDLSEINCFKNPMLASSSIEDDLSSEAVANIILESQKKEEANKSEEREDEFFSVESTSAVQELAQLEPELERSGPRKNSCQLKRVPVLISSRSVDTALEEDELDADDNVIMKTILEGCMTKSEPIVPVLVSDEPCEKFVMTSTSIEIEKSTNATNATSESIASITESDSLERVRSETIAFDTEAPEQIQTFTELEQQVTEEVKEEIAEIRTTAFESQEAALELDDEQDIKVDESADVNSLVGELVNNAVQKVQKEENNIVDETEQPEPIPVLPQIDQKPVVSEDRAEEIPAVEIEPGDRIEIVSSSAEIEDKESPVKLSNQNSEEKTAIEEAVKSLSLSTPSEMEDKTQVEDDVKEVETAIESDEKEDASSIPMTIIPDPEEKSAIEEAVKTLRSDPEGQAVQKELYVAEENKVDSTIATTVIADQEEKSAIEEAVKTLKADSEVATPKVEEKTDEKLPEEAELAKEAISSAVSAINKESVSEPAEFKPKDDESKVEESYQGSDPKEVEGSIIKESIKEGVAALNKTDDSGVVQIEEVEASEVELPAPEAESHAEPKQDDKKKAETSVLQDEGISDHFTSEKAAAPSGEL</sequence>
<protein>
    <recommendedName>
        <fullName evidence="3">Doublecortin domain-containing protein</fullName>
    </recommendedName>
</protein>
<feature type="region of interest" description="Disordered" evidence="2">
    <location>
        <begin position="622"/>
        <end position="643"/>
    </location>
</feature>
<feature type="region of interest" description="Disordered" evidence="2">
    <location>
        <begin position="2301"/>
        <end position="2337"/>
    </location>
</feature>
<dbReference type="Proteomes" id="UP000001307">
    <property type="component" value="Unassembled WGS sequence"/>
</dbReference>
<dbReference type="InterPro" id="IPR036572">
    <property type="entry name" value="Doublecortin_dom_sf"/>
</dbReference>
<dbReference type="GO" id="GO:0035556">
    <property type="term" value="P:intracellular signal transduction"/>
    <property type="evidence" value="ECO:0007669"/>
    <property type="project" value="InterPro"/>
</dbReference>
<dbReference type="InterPro" id="IPR003533">
    <property type="entry name" value="Doublecortin_dom"/>
</dbReference>
<evidence type="ECO:0000313" key="5">
    <source>
        <dbReference type="Proteomes" id="UP000001307"/>
    </source>
</evidence>
<gene>
    <name evidence="4" type="ORF">GSOID_T00014546001</name>
</gene>
<feature type="compositionally biased region" description="Basic and acidic residues" evidence="2">
    <location>
        <begin position="2376"/>
        <end position="2391"/>
    </location>
</feature>
<feature type="region of interest" description="Disordered" evidence="2">
    <location>
        <begin position="1"/>
        <end position="23"/>
    </location>
</feature>
<dbReference type="CDD" id="cd01617">
    <property type="entry name" value="DCX"/>
    <property type="match status" value="1"/>
</dbReference>
<feature type="region of interest" description="Disordered" evidence="2">
    <location>
        <begin position="2266"/>
        <end position="2287"/>
    </location>
</feature>
<feature type="compositionally biased region" description="Basic and acidic residues" evidence="2">
    <location>
        <begin position="1659"/>
        <end position="1671"/>
    </location>
</feature>
<proteinExistence type="predicted"/>
<feature type="compositionally biased region" description="Basic and acidic residues" evidence="2">
    <location>
        <begin position="2311"/>
        <end position="2335"/>
    </location>
</feature>
<dbReference type="SUPFAM" id="SSF89837">
    <property type="entry name" value="Doublecortin (DC)"/>
    <property type="match status" value="1"/>
</dbReference>
<evidence type="ECO:0000313" key="4">
    <source>
        <dbReference type="EMBL" id="CBY19704.1"/>
    </source>
</evidence>
<dbReference type="OrthoDB" id="1738954at2759"/>
<feature type="region of interest" description="Disordered" evidence="2">
    <location>
        <begin position="2365"/>
        <end position="2416"/>
    </location>
</feature>
<reference evidence="4" key="1">
    <citation type="journal article" date="2010" name="Science">
        <title>Plasticity of animal genome architecture unmasked by rapid evolution of a pelagic tunicate.</title>
        <authorList>
            <person name="Denoeud F."/>
            <person name="Henriet S."/>
            <person name="Mungpakdee S."/>
            <person name="Aury J.M."/>
            <person name="Da Silva C."/>
            <person name="Brinkmann H."/>
            <person name="Mikhaleva J."/>
            <person name="Olsen L.C."/>
            <person name="Jubin C."/>
            <person name="Canestro C."/>
            <person name="Bouquet J.M."/>
            <person name="Danks G."/>
            <person name="Poulain J."/>
            <person name="Campsteijn C."/>
            <person name="Adamski M."/>
            <person name="Cross I."/>
            <person name="Yadetie F."/>
            <person name="Muffato M."/>
            <person name="Louis A."/>
            <person name="Butcher S."/>
            <person name="Tsagkogeorga G."/>
            <person name="Konrad A."/>
            <person name="Singh S."/>
            <person name="Jensen M.F."/>
            <person name="Cong E.H."/>
            <person name="Eikeseth-Otteraa H."/>
            <person name="Noel B."/>
            <person name="Anthouard V."/>
            <person name="Porcel B.M."/>
            <person name="Kachouri-Lafond R."/>
            <person name="Nishino A."/>
            <person name="Ugolini M."/>
            <person name="Chourrout P."/>
            <person name="Nishida H."/>
            <person name="Aasland R."/>
            <person name="Huzurbazar S."/>
            <person name="Westhof E."/>
            <person name="Delsuc F."/>
            <person name="Lehrach H."/>
            <person name="Reinhardt R."/>
            <person name="Weissenbach J."/>
            <person name="Roy S.W."/>
            <person name="Artiguenave F."/>
            <person name="Postlethwait J.H."/>
            <person name="Manak J.R."/>
            <person name="Thompson E.M."/>
            <person name="Jaillon O."/>
            <person name="Du Pasquier L."/>
            <person name="Boudinot P."/>
            <person name="Liberles D.A."/>
            <person name="Volff J.N."/>
            <person name="Philippe H."/>
            <person name="Lenhard B."/>
            <person name="Roest Crollius H."/>
            <person name="Wincker P."/>
            <person name="Chourrout D."/>
        </authorList>
    </citation>
    <scope>NUCLEOTIDE SEQUENCE [LARGE SCALE GENOMIC DNA]</scope>
</reference>
<feature type="compositionally biased region" description="Acidic residues" evidence="2">
    <location>
        <begin position="628"/>
        <end position="641"/>
    </location>
</feature>
<feature type="region of interest" description="Disordered" evidence="2">
    <location>
        <begin position="146"/>
        <end position="171"/>
    </location>
</feature>
<feature type="region of interest" description="Disordered" evidence="2">
    <location>
        <begin position="2083"/>
        <end position="2117"/>
    </location>
</feature>
<evidence type="ECO:0000256" key="1">
    <source>
        <dbReference type="SAM" id="Coils"/>
    </source>
</evidence>
<dbReference type="SMART" id="SM00537">
    <property type="entry name" value="DCX"/>
    <property type="match status" value="1"/>
</dbReference>
<dbReference type="InParanoid" id="E4XLG0"/>
<feature type="region of interest" description="Disordered" evidence="2">
    <location>
        <begin position="251"/>
        <end position="276"/>
    </location>
</feature>
<evidence type="ECO:0000256" key="2">
    <source>
        <dbReference type="SAM" id="MobiDB-lite"/>
    </source>
</evidence>
<feature type="compositionally biased region" description="Polar residues" evidence="2">
    <location>
        <begin position="260"/>
        <end position="270"/>
    </location>
</feature>
<evidence type="ECO:0000259" key="3">
    <source>
        <dbReference type="PROSITE" id="PS50309"/>
    </source>
</evidence>
<dbReference type="Gene3D" id="3.10.20.230">
    <property type="entry name" value="Doublecortin domain"/>
    <property type="match status" value="1"/>
</dbReference>
<feature type="compositionally biased region" description="Acidic residues" evidence="2">
    <location>
        <begin position="562"/>
        <end position="577"/>
    </location>
</feature>
<keyword evidence="1" id="KW-0175">Coiled coil</keyword>
<feature type="region of interest" description="Disordered" evidence="2">
    <location>
        <begin position="1223"/>
        <end position="1244"/>
    </location>
</feature>
<dbReference type="PROSITE" id="PS50309">
    <property type="entry name" value="DC"/>
    <property type="match status" value="1"/>
</dbReference>
<feature type="region of interest" description="Disordered" evidence="2">
    <location>
        <begin position="2133"/>
        <end position="2153"/>
    </location>
</feature>
<feature type="compositionally biased region" description="Basic and acidic residues" evidence="2">
    <location>
        <begin position="1609"/>
        <end position="1628"/>
    </location>
</feature>
<feature type="region of interest" description="Disordered" evidence="2">
    <location>
        <begin position="554"/>
        <end position="577"/>
    </location>
</feature>
<keyword evidence="5" id="KW-1185">Reference proteome</keyword>
<feature type="coiled-coil region" evidence="1">
    <location>
        <begin position="464"/>
        <end position="498"/>
    </location>
</feature>
<name>E4XLG0_OIKDI</name>
<feature type="region of interest" description="Disordered" evidence="2">
    <location>
        <begin position="1599"/>
        <end position="1671"/>
    </location>
</feature>
<dbReference type="EMBL" id="FN653070">
    <property type="protein sequence ID" value="CBY19704.1"/>
    <property type="molecule type" value="Genomic_DNA"/>
</dbReference>
<feature type="domain" description="Doublecortin" evidence="3">
    <location>
        <begin position="42"/>
        <end position="124"/>
    </location>
</feature>
<organism evidence="4">
    <name type="scientific">Oikopleura dioica</name>
    <name type="common">Tunicate</name>
    <dbReference type="NCBI Taxonomy" id="34765"/>
    <lineage>
        <taxon>Eukaryota</taxon>
        <taxon>Metazoa</taxon>
        <taxon>Chordata</taxon>
        <taxon>Tunicata</taxon>
        <taxon>Appendicularia</taxon>
        <taxon>Copelata</taxon>
        <taxon>Oikopleuridae</taxon>
        <taxon>Oikopleura</taxon>
    </lineage>
</organism>